<protein>
    <submittedName>
        <fullName evidence="1">McrC family protein</fullName>
    </submittedName>
</protein>
<accession>A0ABS5SAA3</accession>
<evidence type="ECO:0000313" key="1">
    <source>
        <dbReference type="EMBL" id="MBT0651542.1"/>
    </source>
</evidence>
<dbReference type="PANTHER" id="PTHR38733:SF1">
    <property type="entry name" value="TYPE IV METHYL-DIRECTED RESTRICTION ENZYME ECOKMCRBC"/>
    <property type="match status" value="1"/>
</dbReference>
<gene>
    <name evidence="1" type="ORF">KI810_00600</name>
</gene>
<dbReference type="Pfam" id="PF10117">
    <property type="entry name" value="McrBC"/>
    <property type="match status" value="1"/>
</dbReference>
<dbReference type="EMBL" id="JAHCVK010000001">
    <property type="protein sequence ID" value="MBT0651542.1"/>
    <property type="molecule type" value="Genomic_DNA"/>
</dbReference>
<evidence type="ECO:0000313" key="2">
    <source>
        <dbReference type="Proteomes" id="UP000756860"/>
    </source>
</evidence>
<organism evidence="1 2">
    <name type="scientific">Geomobilimonas luticola</name>
    <dbReference type="NCBI Taxonomy" id="1114878"/>
    <lineage>
        <taxon>Bacteria</taxon>
        <taxon>Pseudomonadati</taxon>
        <taxon>Thermodesulfobacteriota</taxon>
        <taxon>Desulfuromonadia</taxon>
        <taxon>Geobacterales</taxon>
        <taxon>Geobacteraceae</taxon>
        <taxon>Geomobilimonas</taxon>
    </lineage>
</organism>
<dbReference type="RefSeq" id="WP_214173551.1">
    <property type="nucleotide sequence ID" value="NZ_JAHCVK010000001.1"/>
</dbReference>
<dbReference type="InterPro" id="IPR019292">
    <property type="entry name" value="McrC"/>
</dbReference>
<dbReference type="Proteomes" id="UP000756860">
    <property type="component" value="Unassembled WGS sequence"/>
</dbReference>
<comment type="caution">
    <text evidence="1">The sequence shown here is derived from an EMBL/GenBank/DDBJ whole genome shotgun (WGS) entry which is preliminary data.</text>
</comment>
<proteinExistence type="predicted"/>
<keyword evidence="2" id="KW-1185">Reference proteome</keyword>
<dbReference type="PANTHER" id="PTHR38733">
    <property type="entry name" value="PROTEIN MCRC"/>
    <property type="match status" value="1"/>
</dbReference>
<name>A0ABS5SAA3_9BACT</name>
<sequence>MQYLKVTEYERIPRTEQNRKLLSRIQGFDETWCGSGREPIFDWYDRRFVRARNYVGVIAVPGGSIEILPKIDKSDEPGKMRAQHNLLYMLSMTRKIVGEDRDLATIGTQKMPLLEQLIVLFAARTLSELKRGIDHTYVTQEENLRCLKGKLLLRQHAAMNALHRERLYCRYDDFISDTPINRILKAASRRLLFISKAASAQKKLREILFLLDEVTDLEVAEHHFADVHYNRNTERFQPLVNFSLLVLKGMSPTWTMGKENSFSLLFPMEQLFEEFIARYIHRYADQLGLSRECIHAQAIGRREWLLKRESDSCGSYRLKPDLIIESLPGKSCLILDTKWKHLLSDAEDAKNGVSQADIYQLYAYAHRYECPDNILLFPYVDGVSRKSYVIQGNYCNHRIRVEFVKLNRDLRTDGPAFRDEIGKVLKADKVA</sequence>
<reference evidence="1 2" key="1">
    <citation type="submission" date="2021-05" db="EMBL/GenBank/DDBJ databases">
        <title>The draft genome of Geobacter luticola JCM 17780.</title>
        <authorList>
            <person name="Xu Z."/>
            <person name="Masuda Y."/>
            <person name="Itoh H."/>
            <person name="Senoo K."/>
        </authorList>
    </citation>
    <scope>NUCLEOTIDE SEQUENCE [LARGE SCALE GENOMIC DNA]</scope>
    <source>
        <strain evidence="1 2">JCM 17780</strain>
    </source>
</reference>